<feature type="transmembrane region" description="Helical" evidence="2">
    <location>
        <begin position="94"/>
        <end position="111"/>
    </location>
</feature>
<evidence type="ECO:0000313" key="3">
    <source>
        <dbReference type="EMBL" id="KZV49455.1"/>
    </source>
</evidence>
<name>A0A2Z7CSU8_9LAMI</name>
<evidence type="ECO:0000313" key="4">
    <source>
        <dbReference type="Proteomes" id="UP000250235"/>
    </source>
</evidence>
<accession>A0A2Z7CSU8</accession>
<reference evidence="3 4" key="1">
    <citation type="journal article" date="2015" name="Proc. Natl. Acad. Sci. U.S.A.">
        <title>The resurrection genome of Boea hygrometrica: A blueprint for survival of dehydration.</title>
        <authorList>
            <person name="Xiao L."/>
            <person name="Yang G."/>
            <person name="Zhang L."/>
            <person name="Yang X."/>
            <person name="Zhao S."/>
            <person name="Ji Z."/>
            <person name="Zhou Q."/>
            <person name="Hu M."/>
            <person name="Wang Y."/>
            <person name="Chen M."/>
            <person name="Xu Y."/>
            <person name="Jin H."/>
            <person name="Xiao X."/>
            <person name="Hu G."/>
            <person name="Bao F."/>
            <person name="Hu Y."/>
            <person name="Wan P."/>
            <person name="Li L."/>
            <person name="Deng X."/>
            <person name="Kuang T."/>
            <person name="Xiang C."/>
            <person name="Zhu J.K."/>
            <person name="Oliver M.J."/>
            <person name="He Y."/>
        </authorList>
    </citation>
    <scope>NUCLEOTIDE SEQUENCE [LARGE SCALE GENOMIC DNA]</scope>
    <source>
        <strain evidence="4">cv. XS01</strain>
    </source>
</reference>
<feature type="region of interest" description="Disordered" evidence="1">
    <location>
        <begin position="173"/>
        <end position="215"/>
    </location>
</feature>
<keyword evidence="4" id="KW-1185">Reference proteome</keyword>
<sequence length="276" mass="30680">MYSPERRTDLSAWSVDPSASDIRSTAFVPSPIEVIDLYAILIFLQYFLFERAKIAISYSLSNQNHRLSKAMVELISAAPYLFLNLIVVWTKKRVIRFIIGGIIDILHWYHISATRQQRKGKPHLRLLDLIRILKLMTSVSSACWGTTVLHESSSHLVSRFSNMTVDPIDLISSSPLSGDGDDISNDDSGDNADDGDGSSGIPSDSPTLDKVIGGMDQPQQKRDIGLHFGVDQASISFAASPLILPCFLLWLQQHEDPTINVDLSFLTWGLLRPSIN</sequence>
<keyword evidence="2" id="KW-1133">Transmembrane helix</keyword>
<evidence type="ECO:0000256" key="2">
    <source>
        <dbReference type="SAM" id="Phobius"/>
    </source>
</evidence>
<feature type="transmembrane region" description="Helical" evidence="2">
    <location>
        <begin position="70"/>
        <end position="88"/>
    </location>
</feature>
<feature type="compositionally biased region" description="Acidic residues" evidence="1">
    <location>
        <begin position="179"/>
        <end position="196"/>
    </location>
</feature>
<evidence type="ECO:0000256" key="1">
    <source>
        <dbReference type="SAM" id="MobiDB-lite"/>
    </source>
</evidence>
<feature type="transmembrane region" description="Helical" evidence="2">
    <location>
        <begin position="26"/>
        <end position="49"/>
    </location>
</feature>
<keyword evidence="2" id="KW-0812">Transmembrane</keyword>
<protein>
    <submittedName>
        <fullName evidence="3">Uncharacterized protein</fullName>
    </submittedName>
</protein>
<dbReference type="Proteomes" id="UP000250235">
    <property type="component" value="Unassembled WGS sequence"/>
</dbReference>
<keyword evidence="2" id="KW-0472">Membrane</keyword>
<dbReference type="AlphaFoldDB" id="A0A2Z7CSU8"/>
<dbReference type="EMBL" id="KQ993042">
    <property type="protein sequence ID" value="KZV49455.1"/>
    <property type="molecule type" value="Genomic_DNA"/>
</dbReference>
<proteinExistence type="predicted"/>
<gene>
    <name evidence="3" type="ORF">F511_30522</name>
</gene>
<organism evidence="3 4">
    <name type="scientific">Dorcoceras hygrometricum</name>
    <dbReference type="NCBI Taxonomy" id="472368"/>
    <lineage>
        <taxon>Eukaryota</taxon>
        <taxon>Viridiplantae</taxon>
        <taxon>Streptophyta</taxon>
        <taxon>Embryophyta</taxon>
        <taxon>Tracheophyta</taxon>
        <taxon>Spermatophyta</taxon>
        <taxon>Magnoliopsida</taxon>
        <taxon>eudicotyledons</taxon>
        <taxon>Gunneridae</taxon>
        <taxon>Pentapetalae</taxon>
        <taxon>asterids</taxon>
        <taxon>lamiids</taxon>
        <taxon>Lamiales</taxon>
        <taxon>Gesneriaceae</taxon>
        <taxon>Didymocarpoideae</taxon>
        <taxon>Trichosporeae</taxon>
        <taxon>Loxocarpinae</taxon>
        <taxon>Dorcoceras</taxon>
    </lineage>
</organism>